<proteinExistence type="predicted"/>
<gene>
    <name evidence="1" type="ORF">NDU88_005793</name>
</gene>
<reference evidence="1" key="1">
    <citation type="journal article" date="2022" name="bioRxiv">
        <title>Sequencing and chromosome-scale assembly of the giantPleurodeles waltlgenome.</title>
        <authorList>
            <person name="Brown T."/>
            <person name="Elewa A."/>
            <person name="Iarovenko S."/>
            <person name="Subramanian E."/>
            <person name="Araus A.J."/>
            <person name="Petzold A."/>
            <person name="Susuki M."/>
            <person name="Suzuki K.-i.T."/>
            <person name="Hayashi T."/>
            <person name="Toyoda A."/>
            <person name="Oliveira C."/>
            <person name="Osipova E."/>
            <person name="Leigh N.D."/>
            <person name="Simon A."/>
            <person name="Yun M.H."/>
        </authorList>
    </citation>
    <scope>NUCLEOTIDE SEQUENCE</scope>
    <source>
        <strain evidence="1">20211129_DDA</strain>
        <tissue evidence="1">Liver</tissue>
    </source>
</reference>
<keyword evidence="2" id="KW-1185">Reference proteome</keyword>
<accession>A0AAV7ME12</accession>
<organism evidence="1 2">
    <name type="scientific">Pleurodeles waltl</name>
    <name type="common">Iberian ribbed newt</name>
    <dbReference type="NCBI Taxonomy" id="8319"/>
    <lineage>
        <taxon>Eukaryota</taxon>
        <taxon>Metazoa</taxon>
        <taxon>Chordata</taxon>
        <taxon>Craniata</taxon>
        <taxon>Vertebrata</taxon>
        <taxon>Euteleostomi</taxon>
        <taxon>Amphibia</taxon>
        <taxon>Batrachia</taxon>
        <taxon>Caudata</taxon>
        <taxon>Salamandroidea</taxon>
        <taxon>Salamandridae</taxon>
        <taxon>Pleurodelinae</taxon>
        <taxon>Pleurodeles</taxon>
    </lineage>
</organism>
<sequence>MRCAAESTRKDAYEKWCRYRRTRAVPVVLTVEAWSAPDAWGLLGQQPLGMLWDSDRLCIWRPVSTCLTRPAPQLVICPAGAPAECYTGRHGPEGPGW</sequence>
<evidence type="ECO:0000313" key="2">
    <source>
        <dbReference type="Proteomes" id="UP001066276"/>
    </source>
</evidence>
<comment type="caution">
    <text evidence="1">The sequence shown here is derived from an EMBL/GenBank/DDBJ whole genome shotgun (WGS) entry which is preliminary data.</text>
</comment>
<dbReference type="Proteomes" id="UP001066276">
    <property type="component" value="Chromosome 10"/>
</dbReference>
<dbReference type="AlphaFoldDB" id="A0AAV7ME12"/>
<evidence type="ECO:0000313" key="1">
    <source>
        <dbReference type="EMBL" id="KAJ1100712.1"/>
    </source>
</evidence>
<protein>
    <submittedName>
        <fullName evidence="1">Uncharacterized protein</fullName>
    </submittedName>
</protein>
<name>A0AAV7ME12_PLEWA</name>
<dbReference type="EMBL" id="JANPWB010000014">
    <property type="protein sequence ID" value="KAJ1100712.1"/>
    <property type="molecule type" value="Genomic_DNA"/>
</dbReference>